<evidence type="ECO:0000256" key="5">
    <source>
        <dbReference type="ARBA" id="ARBA00023136"/>
    </source>
</evidence>
<evidence type="ECO:0000256" key="7">
    <source>
        <dbReference type="SAM" id="Phobius"/>
    </source>
</evidence>
<feature type="transmembrane region" description="Helical" evidence="7">
    <location>
        <begin position="381"/>
        <end position="401"/>
    </location>
</feature>
<dbReference type="Proteomes" id="UP000076131">
    <property type="component" value="Unassembled WGS sequence"/>
</dbReference>
<comment type="caution">
    <text evidence="10">The sequence shown here is derived from an EMBL/GenBank/DDBJ whole genome shotgun (WGS) entry which is preliminary data.</text>
</comment>
<dbReference type="InterPro" id="IPR003838">
    <property type="entry name" value="ABC3_permease_C"/>
</dbReference>
<dbReference type="PANTHER" id="PTHR30572">
    <property type="entry name" value="MEMBRANE COMPONENT OF TRANSPORTER-RELATED"/>
    <property type="match status" value="1"/>
</dbReference>
<comment type="subcellular location">
    <subcellularLocation>
        <location evidence="1">Cell membrane</location>
        <topology evidence="1">Multi-pass membrane protein</topology>
    </subcellularLocation>
</comment>
<dbReference type="GO" id="GO:0005886">
    <property type="term" value="C:plasma membrane"/>
    <property type="evidence" value="ECO:0007669"/>
    <property type="project" value="UniProtKB-SubCell"/>
</dbReference>
<evidence type="ECO:0000256" key="3">
    <source>
        <dbReference type="ARBA" id="ARBA00022692"/>
    </source>
</evidence>
<reference evidence="10 11" key="1">
    <citation type="journal article" date="2016" name="MBio">
        <title>Lateral Gene Transfer in a Heavy Metal-Contaminated-Groundwater Microbial Community.</title>
        <authorList>
            <person name="Hemme C.L."/>
            <person name="Green S.J."/>
            <person name="Rishishwar L."/>
            <person name="Prakash O."/>
            <person name="Pettenato A."/>
            <person name="Chakraborty R."/>
            <person name="Deutschbauer A.M."/>
            <person name="Van Nostrand J.D."/>
            <person name="Wu L."/>
            <person name="He Z."/>
            <person name="Jordan I.K."/>
            <person name="Hazen T.C."/>
            <person name="Arkin A.P."/>
            <person name="Kostka J.E."/>
            <person name="Zhou J."/>
        </authorList>
    </citation>
    <scope>NUCLEOTIDE SEQUENCE [LARGE SCALE GENOMIC DNA]</scope>
    <source>
        <strain evidence="10 11">FW104-T7</strain>
    </source>
</reference>
<feature type="domain" description="ABC3 transporter permease C-terminal" evidence="8">
    <location>
        <begin position="299"/>
        <end position="411"/>
    </location>
</feature>
<dbReference type="InterPro" id="IPR050250">
    <property type="entry name" value="Macrolide_Exporter_MacB"/>
</dbReference>
<evidence type="ECO:0000256" key="1">
    <source>
        <dbReference type="ARBA" id="ARBA00004651"/>
    </source>
</evidence>
<dbReference type="STRING" id="416169.RHOFW104T7_05975"/>
<keyword evidence="11" id="KW-1185">Reference proteome</keyword>
<evidence type="ECO:0000259" key="9">
    <source>
        <dbReference type="Pfam" id="PF12704"/>
    </source>
</evidence>
<evidence type="ECO:0000256" key="2">
    <source>
        <dbReference type="ARBA" id="ARBA00022475"/>
    </source>
</evidence>
<keyword evidence="4 7" id="KW-1133">Transmembrane helix</keyword>
<feature type="transmembrane region" description="Helical" evidence="7">
    <location>
        <begin position="349"/>
        <end position="369"/>
    </location>
</feature>
<dbReference type="eggNOG" id="COG0577">
    <property type="taxonomic scope" value="Bacteria"/>
</dbReference>
<dbReference type="Pfam" id="PF12704">
    <property type="entry name" value="MacB_PCD"/>
    <property type="match status" value="1"/>
</dbReference>
<keyword evidence="5 7" id="KW-0472">Membrane</keyword>
<evidence type="ECO:0000256" key="4">
    <source>
        <dbReference type="ARBA" id="ARBA00022989"/>
    </source>
</evidence>
<dbReference type="InterPro" id="IPR025857">
    <property type="entry name" value="MacB_PCD"/>
</dbReference>
<keyword evidence="3 7" id="KW-0812">Transmembrane</keyword>
<evidence type="ECO:0000313" key="10">
    <source>
        <dbReference type="EMBL" id="KZC24969.1"/>
    </source>
</evidence>
<name>A0A154QL69_9GAMM</name>
<dbReference type="PANTHER" id="PTHR30572:SF4">
    <property type="entry name" value="ABC TRANSPORTER PERMEASE YTRF"/>
    <property type="match status" value="1"/>
</dbReference>
<feature type="domain" description="MacB-like periplasmic core" evidence="9">
    <location>
        <begin position="24"/>
        <end position="259"/>
    </location>
</feature>
<accession>A0A154QL69</accession>
<evidence type="ECO:0000256" key="6">
    <source>
        <dbReference type="ARBA" id="ARBA00038076"/>
    </source>
</evidence>
<sequence length="418" mass="45211">MKLHPILAALRKHKAGTVLIALQIALTLAIVCNAVFIIGQRIERVNRPTGLDESNLFLISQQWVGAPSADTPDGVEKLDAMQREDLAALRQLPDVVSVAPINSIPLLNSSWTGSVSLKPDAKLGGKGNTRTAYYFTDDQALSALGLRLVAGRAFTAGDVQHQGFRDQRERPIAIITKQLADKLFPQGSAVGKVMYTDGSSAPTTVVGVVDRMQIPSSGSWGNEFVWHSTLIPTRLDGNFARYVVRTKPGRLDAAMRAVTPVLYKVNPLRVLDDDSVKPFDEIRAKAYRADRGMAILMGVVALILLCVTAAGIVGLTSFWVGQRHRQIGVRRALGARKVDILRYFQIENLLIAGAGVVIGVLLAVGLNLWLMSHYEMTRIPLSYVLVGVLAMLAIGQAAVFAPARRASNVPPVEATRAA</sequence>
<dbReference type="EMBL" id="LVJS01000015">
    <property type="protein sequence ID" value="KZC24969.1"/>
    <property type="molecule type" value="Genomic_DNA"/>
</dbReference>
<gene>
    <name evidence="10" type="ORF">RHOFW104T7_05975</name>
</gene>
<proteinExistence type="inferred from homology"/>
<dbReference type="GO" id="GO:0022857">
    <property type="term" value="F:transmembrane transporter activity"/>
    <property type="evidence" value="ECO:0007669"/>
    <property type="project" value="TreeGrafter"/>
</dbReference>
<evidence type="ECO:0000259" key="8">
    <source>
        <dbReference type="Pfam" id="PF02687"/>
    </source>
</evidence>
<comment type="similarity">
    <text evidence="6">Belongs to the ABC-4 integral membrane protein family.</text>
</comment>
<dbReference type="RefSeq" id="WP_008435871.1">
    <property type="nucleotide sequence ID" value="NZ_LVJS01000015.1"/>
</dbReference>
<keyword evidence="2" id="KW-1003">Cell membrane</keyword>
<dbReference type="AlphaFoldDB" id="A0A154QL69"/>
<evidence type="ECO:0000313" key="11">
    <source>
        <dbReference type="Proteomes" id="UP000076131"/>
    </source>
</evidence>
<protein>
    <submittedName>
        <fullName evidence="10">Peptide ABC transporter permease</fullName>
    </submittedName>
</protein>
<feature type="transmembrane region" description="Helical" evidence="7">
    <location>
        <begin position="293"/>
        <end position="320"/>
    </location>
</feature>
<dbReference type="Pfam" id="PF02687">
    <property type="entry name" value="FtsX"/>
    <property type="match status" value="1"/>
</dbReference>
<organism evidence="10 11">
    <name type="scientific">Rhodanobacter thiooxydans</name>
    <dbReference type="NCBI Taxonomy" id="416169"/>
    <lineage>
        <taxon>Bacteria</taxon>
        <taxon>Pseudomonadati</taxon>
        <taxon>Pseudomonadota</taxon>
        <taxon>Gammaproteobacteria</taxon>
        <taxon>Lysobacterales</taxon>
        <taxon>Rhodanobacteraceae</taxon>
        <taxon>Rhodanobacter</taxon>
    </lineage>
</organism>
<feature type="transmembrane region" description="Helical" evidence="7">
    <location>
        <begin position="20"/>
        <end position="39"/>
    </location>
</feature>